<proteinExistence type="predicted"/>
<sequence>MKKKRRYFSVVAVILLLTSNTSASVQAIEKELFQNNSSVEKIDAPYDGKSKEVIASEDTEKNKKRVEKQAASLDSGNELPQESQQYIVKDNQIKVIENEKGILLQDDEKTNICGEKKQLKLQEKNITPYLSTQWVDVPNWVKVDISQILRNKNDMIINRLQTQINQSNEKLGWEKGAMLVFDIPQIEVDEYGPDKNTYMKGIVEVLSDSFKFLSDETISVGVTNEGENLFIERIKNKVSQNIVEIEQTHLGLKDRPTNEIGYYNPWYLTIDGVVDTIDYGKKILDFSNILQSPFISYITTPPSSVEINSKIPDPSSYISITQSLTDHPQFKYLQEPDFSKVGTTEAIVQITDRLDDYSVEEIVHLNYTVTEDKTTLDLQDVNMYVGQTFDPNMPLKNVTDMDGNKLTAADITKYTIDGIQTKTIDTSLPGQHRVKIYHENAHGVEIESNEALVNVSQDQTELELKNVDLEVGDIFDPDAPFQKVVDKDGNLLSSKDIQNYQIDGKNTKELDTSISGQHTVQIAYTNALGQEVVSNEAIITVQKKTYDIQESIYDTEGNLLRDKVITTVNDDQEFTPQPDKYYQEGEITYSYKGWLSDGQTPGKDKPLEGEPPKALSEKTYYYIYEKLDKLINVTLPTEMLFGTADQTNKVSSANYVIKNNSSQMNIDLNLEEFTKEKSDITLLDDGDDIPTGTNNSAKLNLLVDSNLVIKGLSEKIKGKNITHLTPEQSIGLSINGEYFGSMEEKHIVDYKMKIKVKAGAITDER</sequence>
<keyword evidence="1" id="KW-0732">Signal</keyword>
<evidence type="ECO:0000313" key="2">
    <source>
        <dbReference type="EMBL" id="ETD04260.1"/>
    </source>
</evidence>
<reference evidence="2 3" key="1">
    <citation type="submission" date="2013-07" db="EMBL/GenBank/DDBJ databases">
        <title>Isolation of Lactococcus garvieae strain TRF1 from the fecal material of a timber rattlesnake.</title>
        <authorList>
            <person name="McLaughlin R.W."/>
            <person name="Cochran P.A."/>
            <person name="Dowd S.E."/>
        </authorList>
    </citation>
    <scope>NUCLEOTIDE SEQUENCE [LARGE SCALE GENOMIC DNA]</scope>
    <source>
        <strain evidence="2 3">TRF1</strain>
    </source>
</reference>
<dbReference type="PATRIC" id="fig|1380772.3.peg.1683"/>
<comment type="caution">
    <text evidence="2">The sequence shown here is derived from an EMBL/GenBank/DDBJ whole genome shotgun (WGS) entry which is preliminary data.</text>
</comment>
<protein>
    <recommendedName>
        <fullName evidence="4">MucBP domain-containing protein</fullName>
    </recommendedName>
</protein>
<name>V8ANQ7_9LACT</name>
<evidence type="ECO:0000313" key="3">
    <source>
        <dbReference type="Proteomes" id="UP000018692"/>
    </source>
</evidence>
<accession>V8ANQ7</accession>
<dbReference type="AlphaFoldDB" id="V8ANQ7"/>
<gene>
    <name evidence="2" type="ORF">N568_0108730</name>
</gene>
<feature type="signal peptide" evidence="1">
    <location>
        <begin position="1"/>
        <end position="23"/>
    </location>
</feature>
<feature type="chain" id="PRO_5039140147" description="MucBP domain-containing protein" evidence="1">
    <location>
        <begin position="24"/>
        <end position="765"/>
    </location>
</feature>
<dbReference type="Proteomes" id="UP000018692">
    <property type="component" value="Unassembled WGS sequence"/>
</dbReference>
<organism evidence="2 3">
    <name type="scientific">Lactococcus garvieae TRF1</name>
    <dbReference type="NCBI Taxonomy" id="1380772"/>
    <lineage>
        <taxon>Bacteria</taxon>
        <taxon>Bacillati</taxon>
        <taxon>Bacillota</taxon>
        <taxon>Bacilli</taxon>
        <taxon>Lactobacillales</taxon>
        <taxon>Streptococcaceae</taxon>
        <taxon>Lactococcus</taxon>
    </lineage>
</organism>
<evidence type="ECO:0000256" key="1">
    <source>
        <dbReference type="SAM" id="SignalP"/>
    </source>
</evidence>
<evidence type="ECO:0008006" key="4">
    <source>
        <dbReference type="Google" id="ProtNLM"/>
    </source>
</evidence>
<dbReference type="EMBL" id="AVFE01000033">
    <property type="protein sequence ID" value="ETD04260.1"/>
    <property type="molecule type" value="Genomic_DNA"/>
</dbReference>